<reference evidence="7" key="1">
    <citation type="journal article" date="2020" name="Stud. Mycol.">
        <title>101 Dothideomycetes genomes: a test case for predicting lifestyles and emergence of pathogens.</title>
        <authorList>
            <person name="Haridas S."/>
            <person name="Albert R."/>
            <person name="Binder M."/>
            <person name="Bloem J."/>
            <person name="Labutti K."/>
            <person name="Salamov A."/>
            <person name="Andreopoulos B."/>
            <person name="Baker S."/>
            <person name="Barry K."/>
            <person name="Bills G."/>
            <person name="Bluhm B."/>
            <person name="Cannon C."/>
            <person name="Castanera R."/>
            <person name="Culley D."/>
            <person name="Daum C."/>
            <person name="Ezra D."/>
            <person name="Gonzalez J."/>
            <person name="Henrissat B."/>
            <person name="Kuo A."/>
            <person name="Liang C."/>
            <person name="Lipzen A."/>
            <person name="Lutzoni F."/>
            <person name="Magnuson J."/>
            <person name="Mondo S."/>
            <person name="Nolan M."/>
            <person name="Ohm R."/>
            <person name="Pangilinan J."/>
            <person name="Park H.-J."/>
            <person name="Ramirez L."/>
            <person name="Alfaro M."/>
            <person name="Sun H."/>
            <person name="Tritt A."/>
            <person name="Yoshinaga Y."/>
            <person name="Zwiers L.-H."/>
            <person name="Turgeon B."/>
            <person name="Goodwin S."/>
            <person name="Spatafora J."/>
            <person name="Crous P."/>
            <person name="Grigoriev I."/>
        </authorList>
    </citation>
    <scope>NUCLEOTIDE SEQUENCE</scope>
    <source>
        <strain evidence="7">CBS 101060</strain>
    </source>
</reference>
<dbReference type="Gene3D" id="1.10.1200.10">
    <property type="entry name" value="ACP-like"/>
    <property type="match status" value="6"/>
</dbReference>
<evidence type="ECO:0000313" key="8">
    <source>
        <dbReference type="Proteomes" id="UP000799429"/>
    </source>
</evidence>
<dbReference type="SUPFAM" id="SSF47336">
    <property type="entry name" value="ACP-like"/>
    <property type="match status" value="6"/>
</dbReference>
<dbReference type="GO" id="GO:0010106">
    <property type="term" value="P:cellular response to iron ion starvation"/>
    <property type="evidence" value="ECO:0007669"/>
    <property type="project" value="UniProtKB-ARBA"/>
</dbReference>
<dbReference type="GO" id="GO:0005737">
    <property type="term" value="C:cytoplasm"/>
    <property type="evidence" value="ECO:0007669"/>
    <property type="project" value="TreeGrafter"/>
</dbReference>
<evidence type="ECO:0000256" key="1">
    <source>
        <dbReference type="ARBA" id="ARBA00004924"/>
    </source>
</evidence>
<dbReference type="InterPro" id="IPR023213">
    <property type="entry name" value="CAT-like_dom_sf"/>
</dbReference>
<dbReference type="Pfam" id="PF00550">
    <property type="entry name" value="PP-binding"/>
    <property type="match status" value="6"/>
</dbReference>
<dbReference type="InterPro" id="IPR042099">
    <property type="entry name" value="ANL_N_sf"/>
</dbReference>
<keyword evidence="3" id="KW-0597">Phosphoprotein</keyword>
<dbReference type="Gene3D" id="3.30.300.30">
    <property type="match status" value="4"/>
</dbReference>
<feature type="domain" description="Carrier" evidence="6">
    <location>
        <begin position="2661"/>
        <end position="2737"/>
    </location>
</feature>
<dbReference type="GO" id="GO:0043041">
    <property type="term" value="P:amino acid activation for nonribosomal peptide biosynthetic process"/>
    <property type="evidence" value="ECO:0007669"/>
    <property type="project" value="TreeGrafter"/>
</dbReference>
<dbReference type="EMBL" id="MU006089">
    <property type="protein sequence ID" value="KAF2843129.1"/>
    <property type="molecule type" value="Genomic_DNA"/>
</dbReference>
<dbReference type="InterPro" id="IPR001242">
    <property type="entry name" value="Condensation_dom"/>
</dbReference>
<dbReference type="NCBIfam" id="NF003417">
    <property type="entry name" value="PRK04813.1"/>
    <property type="match status" value="4"/>
</dbReference>
<dbReference type="InterPro" id="IPR020845">
    <property type="entry name" value="AMP-binding_CS"/>
</dbReference>
<dbReference type="Pfam" id="PF00668">
    <property type="entry name" value="Condensation"/>
    <property type="match status" value="6"/>
</dbReference>
<dbReference type="FunFam" id="3.40.50.12780:FF:000024">
    <property type="entry name" value="Nonribosomal siderophore peptide synthase SidC"/>
    <property type="match status" value="3"/>
</dbReference>
<dbReference type="InterPro" id="IPR045851">
    <property type="entry name" value="AMP-bd_C_sf"/>
</dbReference>
<feature type="domain" description="Carrier" evidence="6">
    <location>
        <begin position="3751"/>
        <end position="3825"/>
    </location>
</feature>
<organism evidence="7 8">
    <name type="scientific">Patellaria atrata CBS 101060</name>
    <dbReference type="NCBI Taxonomy" id="1346257"/>
    <lineage>
        <taxon>Eukaryota</taxon>
        <taxon>Fungi</taxon>
        <taxon>Dikarya</taxon>
        <taxon>Ascomycota</taxon>
        <taxon>Pezizomycotina</taxon>
        <taxon>Dothideomycetes</taxon>
        <taxon>Dothideomycetes incertae sedis</taxon>
        <taxon>Patellariales</taxon>
        <taxon>Patellariaceae</taxon>
        <taxon>Patellaria</taxon>
    </lineage>
</organism>
<dbReference type="InterPro" id="IPR036736">
    <property type="entry name" value="ACP-like_sf"/>
</dbReference>
<dbReference type="Pfam" id="PF00501">
    <property type="entry name" value="AMP-binding"/>
    <property type="match status" value="4"/>
</dbReference>
<proteinExistence type="inferred from homology"/>
<evidence type="ECO:0000256" key="3">
    <source>
        <dbReference type="ARBA" id="ARBA00022553"/>
    </source>
</evidence>
<keyword evidence="8" id="KW-1185">Reference proteome</keyword>
<dbReference type="InterPro" id="IPR009081">
    <property type="entry name" value="PP-bd_ACP"/>
</dbReference>
<dbReference type="CDD" id="cd19542">
    <property type="entry name" value="CT_NRPS-like"/>
    <property type="match status" value="2"/>
</dbReference>
<dbReference type="CDD" id="cd05918">
    <property type="entry name" value="A_NRPS_SidN3_like"/>
    <property type="match status" value="4"/>
</dbReference>
<evidence type="ECO:0000256" key="5">
    <source>
        <dbReference type="ARBA" id="ARBA00029454"/>
    </source>
</evidence>
<dbReference type="InterPro" id="IPR020806">
    <property type="entry name" value="PKS_PP-bd"/>
</dbReference>
<keyword evidence="4" id="KW-0436">Ligase</keyword>
<dbReference type="Gene3D" id="3.40.50.12780">
    <property type="entry name" value="N-terminal domain of ligase-like"/>
    <property type="match status" value="4"/>
</dbReference>
<feature type="domain" description="Carrier" evidence="6">
    <location>
        <begin position="4865"/>
        <end position="4941"/>
    </location>
</feature>
<dbReference type="PANTHER" id="PTHR45527:SF1">
    <property type="entry name" value="FATTY ACID SYNTHASE"/>
    <property type="match status" value="1"/>
</dbReference>
<dbReference type="FunFam" id="3.30.300.30:FF:000015">
    <property type="entry name" value="Nonribosomal peptide synthase SidD"/>
    <property type="match status" value="1"/>
</dbReference>
<name>A0A9P4SIU7_9PEZI</name>
<comment type="similarity">
    <text evidence="5">Belongs to the NRP synthetase family.</text>
</comment>
<sequence>MGSLSECGPEPALSILNPHPVLCPGPQLLHQLVRSTGVDDRSAIEFLNDKGEIATISYQSLHSLSEKWSLKIRQLLHSRLSTRQAVIPVFLPQSCELYIALLAILKAGGAFCPLSLDAPSERLKFIIDDISAPIVITNAAFKGKIPGLENVFILLTDDPHEVPNGVALPSVSLQPRNLAYVQYTSGSTGQPKGVGITHLAASQSLLAHEELVPEFTRFLQFAAPTFDVSIFEIFFPWTRGLTLCACERASLLNDLPRAMNALKVDAAELTPTVAGTLLRTRANVPRLNLLLTIGEMLTRSVVDEFGGSSSRKSILWGMYGPTEAAIHCTLQPEFQSNSQVGNIGRPFRTVSAFIATPASDITRSSDSIEILPIGNVGELVIGGSQLAEKYINRPEETAKAFINSKSYGPIYRTGDKARMLPDGTIECLGRIATGQVKLRGQRIELGEIEQAISRLEGCLNVTASVISNTLVAFCLMKDSSITVEDVMEVSRKWLPTFMVPGDIVLLQGIPRLPSGKVDRKLLEQQYVCSRSVMPEADEGFQNDAERKICEALGRVLHHPINMNTQLLSLGLDSLTAISSTSELRSSGFIVSVVDVLQAKTPKEILSLSDGTSPRSQTKGEEQLLSSERLTQIQKKLSTDSEVQIDLDDIEQIYPCTPIQSSMLVETSIRKDAYCNWVELQFPYDLSKTQIRSYFFILAAENSILRSGFVNVDGSFHQIVWKKLLDVQVQETDDNTKSYALETAKDFLRPLQVQILGNENKVIWRIPHFVYDGWSMDLLLHDLSTLVKTNTATQRPQYFNITTYYSQLTDSQLEPTREYWRRLLADYNPVSLPNFNGELLSEDSLDRLNYTFNVSRKHITEVSRRYEISPQVYFQAAMVYLLSAYSGSTDVVLGTVSSGRTIPVADIEKVVGPCISTLPLRVNISDYKSVRQLLQSVHNSNRMMLRNTTLPVKDIKRLANVRPGDPLFDTLFVWQESLESKKASVPTVRQINSADELEFKLTLEVEPYAQDFTARATFQRSSVGARQVKFLFKQMDQIVQWFVENIDAGLGHATDAFDISVTSVFNQPPQLLKSPRSPAHSVEEFARSTPHKDALSFSYLDSSTIKTAKLSYEELNSRSNKLAHLLLTVGVQPDQNVCICMEKSINLYVAILAVIKTGAGYLPITPETPQIRVKAILEQAGVQICISESSVEARLRLNEQCSIVDMATINLDQHDNHNLGIPYCGSHVAYTIFTSGSTGTPKGVLVTYENLVSNLKVLADIYPTPQGSRLLQSCSQAFDVSVFEIFFTWYTGMCLCSASKEDLFQDIERMIKHLNITHLSLTPTVASLIDPSNVPSVHFLVTAGEAVTEKVMKSWADKGLFQGYGPSETTNICTVKPNVSRMDLINNIGRPLVNTSAFVFDQQRATLIPRGGVGELCFGGDQVFRGYLNMPDLTASKIINHPEFGRVYRSGDLGRMLPDGTLVFVGRVDDQVKIRGQRVELGEINNTVLSVTSVDDCVTLLISENAKPQRLITFWVSSKSISEHFSIVQLSETIQTLLKCLYESLRAKLPTYMVPSSLIPVSKLPMTTQGKIDKRKLIAEFRNLDQNYVDAVSGDNTEVDDSETWSNGERDLAKLIAGVVKVSPNHIKRRSSLFSVGLDSISAISISREIKRQLGRSAPVSTILKDPTIAQLNVKLGLQETSTPIGEFSLKQVFEKRDIDSILRKFEELSKPVQKVLPCTPLQEAMLSATSSGSVANYRNRMLFLAKGDNSVLLNAWVSVMERHEIFRTVFYPTNNRYYAFAQVVLSASRITYNQLVLKSNDLDDTVEKLVEHVIASKFDALEPPYSLTGITTEDQNFVLFSCHHALYDGIAIEQLLYEVEQVYSYRELPKPVSYGPFMEEVTSLDREEAATYWTSLLQDFEPSVFPPLHGKSLSARKNLRSRKSYTGDICIPLDSLDAYCQRFSCTLLALAQAAWVQILSIYIGESDICFGNVVSGRALPIDDLERLVAPCFNTLPVRIDLNLHRKNVDLVNTLHTLNIQSLPFQLTPLRHIQNRLVKDGERLFDTLFILQKPSRPLDKNIWTLVEDVGEMDFPLVCELAPNRNDNRLILSLHYHNSIISDTDITNIFHTYAAALTSCVKYPQGDVLDFPDLQQNLCSIANSDFTMLEPKTGYLLHSAFENNVQEFPNTLALSFQHDNGSSTHWTFDELNRYANKIAHALCSRDVQVDEAVPICLPKSPLYYACVLGILKAGGAFTPIDPNLPAERKAMMVEELKAKVMLFSGQVDISWSDQILLINADEVQSQPEDNVNIRGLKPSNLAYRLYTSGSTGKPKAVSVEHRSPVQTIENSRSIVPWRKNSRLLQFAAITFDMCYYDCFMAWSYGFTLCAATQNAMLNDLSGIINSTKITMLDLTPSVARGLRRSAVPSVEYLYCIGETMSQQLIDEWEDICVNSYGPTEAAFCCTIFPVTKEVKPSVIGNPFPSTSFHILSKDGRLLVPKLGIGELYIGGAQLAREYHANDKLTNSAFITRDKRRLYKSGDLARMLSNGTIEWIGRSDDQIKIRGLRVELDEISNVVKKATPTVKDVTTILSRISDDSKEQLVTFLTTKRDVGRSDESTIKKVIANVCRKLLPSYMVPNFFIFVESFPLSAAGKVNRKALNELFREKYKDEDRDEDEDNLESQWSQDESALRDILTDLSPISSQRIIKSQTIYQLGLDSISAVQIASRLRESGRKVSAADVLSHPKIADLVKFLNDRVDVSAEFQPTFDFQGFHEKFSHPVYQTYKIQKEDVESIFPCTPLQQGILAQFLQSGGLRYYNSVQFKVPEGLTGEILQGAFEKIVERYQILRTGFTNINDPEAQFVMVTYQPGVVKTPVDVLSSEDDGKFDVRRWRENSAAHVLDSIHLPPWRSVIHHIDNQLVFDLSMLHALYDARSLSMILDDLALVCHNEQLPELDPIEPVLGTILHAGTSETEDQKQFWKDISSDILINRFPNMSPLKVDVRKFEVAVRVCSRKKSDLEAACREANITIQAAGQAAWARILSSYIGEPSVTFGVVLSGRTIDGAESAAIPCITTIPVSAKNRQSNRELLDSMMHFNVSVQNYQFTPLNKIQRWANHTDVPLFDTIFAYQKISGDESRSKQWELLEEEATADYAVSLELEPISNDELRLRLTFTSDLLPKEQAELLLRQYERTFMHLVSTPNGETNGAYVDDSSILSVTPAREPELMSEVEQLHQFVEHTARKSPQKVAFEFATSVHDGQVISRTWTYRELDEICNQIANLLVGDRQVEPGKLIAICFEKCPEASFAMIGILKAGCAFVALDPTAPEARKRYILEDSKAVLVLSLESLSKDIITEASTPVINLDHWPWQDFSSDPPQLSREVSPQDLSYCLYTSGTTGTPKGCELTHENAVQALLSFKRIFGHRTTEDSRWLQFASFHFDVSILEQFWSWSIGIRVVSAPRDVIFEDLPGTIRKLKITHLDLTPSLAKIIHPDDVPALCSGVFITGGEQLKQEILDIWGPKGAIHNGYGPTETTIGVTMYPEVPVNGKPSNIGPQFLNVGSYVLHPGTQIPVLRGAVGELCVSGKLVGKGYLNRPDLTKERFPTLEKYGERVYRTGDLVRILYDNTFDFLGRIDDQVKLRGQRLEIGEINSVIKQGTQDVTELATLVLKHPKQQREQLVSFVVTSDWRHNGKQTEPEIDYQAIEIVDEVQDTCRARLPVYMVPTHVIPLTSMPLSANNKADSRKLKDLFNALSSEDLQKLSNHGSAKDNNWSPDEEKIRDILAKMTAVEVEVITRYSSIFELGLDSISAIGFTRELKNTGYPNAQTSLVMQNGTIRSLAKALSSSRQTSFDEGFITTAKQQIAACEHRYKNFAARYLKANPMDIESVAPCTPLQQGIISRSLENDKPLYFNTFHFNLDIEINIHTLHTSWQSVYNSIQILRTYFVPTDDGHVQVALRNPPLLWNVIRIEEDSGLHQVLIAKHQDWWQANRNSITRPFELVLIRAPSKIVLAVHLMHALYDGNSFPRILQLVEDVYRGKLLDTCGPPFQEALPYGPLRETRDAEAFWTKHLDGVAFNPIPVQNPNVCEKDLLVTKEFHNFDKLEPIRKSLNVTTQAIVQAAWMTVLSQLLQSEVTVGMVVSGRTMDFEGAEQVIGPLFNTIPFSIQLTREDEWFSAIQKCHDFNVSAIPFQHTPLRNIMKWCKRVTGNSLFDTLFVFQKAIKKAGDSDIENLWIPLEEEPQADYPLALEVEQRQGNALFVTLVAQGRVVDQATLNKLLSQFEVALCSLLEDPKARISRTFDLPVSNNRSTSKHKSSNDMEIAVNGTGNFNWTSEAKQIRSEIVTLAGADREEIGPHMSILELGLDSIDAIKLSSRLKKHGLNLSVSAIMRAPTISQLAELTSKQRNVDEQGQIKGSVLREDEEKLRQSLSRGSEIEQDVEHIFPATPLQEGMVAEMLNSGFRRYYNHDVLKLSPSTDVEKLKKAWQVVWDHIPILRTTFERIDDPDIDTSFAQIVHGEQELPWEARDLAATDDIDKLIETLREDAEKENGRGRLFQLTLIQTVDGPQLIISIAHSLYDGWSLSLLHHDVSRAYQEENIARTGYQNILEEILDSSRSEAHEFWRDFLSGATPTVFPRNRLGEISSTKIHRQEHQSSVNLNAINTFCKREGITFQAVGQLCWSFFLASFTHRLDIVFGVVLSGRDGEDANEIIFPTMNTVAVRSILHGSRKDMLQYMQNNMSNIRQYQHFPLRKAQAMMKSHKQGIFDSLFIYQKHPEVSTYAYGPLYESVGGASDVEYPVCVEAELVPGGLIWRTACSDEVFNEEEVTKMLHSLDVVLENIISEVTAPALEFNNAGVSVCGLPTFKEDNPQTNGIGGSNRRHDSVASEEWTDTELAIRAALSAVSKMPENEITKDMDVFNMGLDSISAIKVTSLLRKESIKVSVSEMLKAGTIQAIAQIIDGDSSKPSTTNDSPDKILSRALMDINIKQIVHIAGLSDDNVETVLPATAGQAYMFSNWQNTEAQLFYAEFIYQIKRNITIKQIQKAWESLVQQTPILRTLFVATNDRSVPLIQLVLKEVAGTFHQGSPDSTPSFQPLVRLYAMENPQGWTLTLKIHHALYDGVSLPIIVSRLQALCRNEAQSLQSTTLESTKQFLTLTHKPDAMQARRAFWSSYLKNAQNEPFAPQPLSTRSRRIEMHIPRLLSKGAELETLARKEGVSVQALFLAVYARAHIMRVSSDTSSTDVVIGIYLANRAHVIADGDLSGLPFPTLNIVPLRISTGPETLAQIAKAVQDDLQKVSGEENAGVGLWEIREWTGIKVDVVVNFLKLPEEDVEENIEEGIVVYEDTDRRKETRKRYARVVEPSSGTQFTEFEEMKKNLVRDAFLRSVDIEATIRDGGLDVGVFAPEEMLDIGGAEKLTQGVGDILTELIENENV</sequence>
<accession>A0A9P4SIU7</accession>
<dbReference type="Gene3D" id="3.30.559.30">
    <property type="entry name" value="Nonribosomal peptide synthetase, condensation domain"/>
    <property type="match status" value="6"/>
</dbReference>
<dbReference type="SUPFAM" id="SSF56801">
    <property type="entry name" value="Acetyl-CoA synthetase-like"/>
    <property type="match status" value="4"/>
</dbReference>
<dbReference type="InterPro" id="IPR000873">
    <property type="entry name" value="AMP-dep_synth/lig_dom"/>
</dbReference>
<dbReference type="Gene3D" id="3.30.559.10">
    <property type="entry name" value="Chloramphenicol acetyltransferase-like domain"/>
    <property type="match status" value="6"/>
</dbReference>
<comment type="pathway">
    <text evidence="1">Siderophore biosynthesis.</text>
</comment>
<dbReference type="PROSITE" id="PS00455">
    <property type="entry name" value="AMP_BINDING"/>
    <property type="match status" value="1"/>
</dbReference>
<dbReference type="NCBIfam" id="TIGR01733">
    <property type="entry name" value="AA-adenyl-dom"/>
    <property type="match status" value="3"/>
</dbReference>
<dbReference type="GO" id="GO:0031169">
    <property type="term" value="P:ferrichrome biosynthetic process"/>
    <property type="evidence" value="ECO:0007669"/>
    <property type="project" value="UniProtKB-ARBA"/>
</dbReference>
<dbReference type="PROSITE" id="PS50075">
    <property type="entry name" value="CARRIER"/>
    <property type="match status" value="5"/>
</dbReference>
<dbReference type="GO" id="GO:0016874">
    <property type="term" value="F:ligase activity"/>
    <property type="evidence" value="ECO:0007669"/>
    <property type="project" value="UniProtKB-KW"/>
</dbReference>
<gene>
    <name evidence="7" type="ORF">M501DRAFT_926338</name>
</gene>
<feature type="domain" description="Carrier" evidence="6">
    <location>
        <begin position="4307"/>
        <end position="4383"/>
    </location>
</feature>
<dbReference type="InterPro" id="IPR006162">
    <property type="entry name" value="Ppantetheine_attach_site"/>
</dbReference>
<feature type="domain" description="Carrier" evidence="6">
    <location>
        <begin position="1602"/>
        <end position="1679"/>
    </location>
</feature>
<dbReference type="SMART" id="SM00823">
    <property type="entry name" value="PKS_PP"/>
    <property type="match status" value="5"/>
</dbReference>
<evidence type="ECO:0000259" key="6">
    <source>
        <dbReference type="PROSITE" id="PS50075"/>
    </source>
</evidence>
<dbReference type="Proteomes" id="UP000799429">
    <property type="component" value="Unassembled WGS sequence"/>
</dbReference>
<keyword evidence="2" id="KW-0596">Phosphopantetheine</keyword>
<dbReference type="PANTHER" id="PTHR45527">
    <property type="entry name" value="NONRIBOSOMAL PEPTIDE SYNTHETASE"/>
    <property type="match status" value="1"/>
</dbReference>
<dbReference type="GO" id="GO:0031177">
    <property type="term" value="F:phosphopantetheine binding"/>
    <property type="evidence" value="ECO:0007669"/>
    <property type="project" value="InterPro"/>
</dbReference>
<dbReference type="FunFam" id="3.30.300.30:FF:000033">
    <property type="entry name" value="Nonribosomal siderophore peptide synthase SidC"/>
    <property type="match status" value="2"/>
</dbReference>
<dbReference type="SUPFAM" id="SSF52777">
    <property type="entry name" value="CoA-dependent acyltransferases"/>
    <property type="match status" value="12"/>
</dbReference>
<evidence type="ECO:0000256" key="2">
    <source>
        <dbReference type="ARBA" id="ARBA00022450"/>
    </source>
</evidence>
<protein>
    <submittedName>
        <fullName evidence="7">Nonribosomal peptide synthetase 2</fullName>
    </submittedName>
</protein>
<comment type="caution">
    <text evidence="7">The sequence shown here is derived from an EMBL/GenBank/DDBJ whole genome shotgun (WGS) entry which is preliminary data.</text>
</comment>
<dbReference type="PROSITE" id="PS00012">
    <property type="entry name" value="PHOSPHOPANTETHEINE"/>
    <property type="match status" value="2"/>
</dbReference>
<evidence type="ECO:0000313" key="7">
    <source>
        <dbReference type="EMBL" id="KAF2843129.1"/>
    </source>
</evidence>
<dbReference type="InterPro" id="IPR010071">
    <property type="entry name" value="AA_adenyl_dom"/>
</dbReference>
<dbReference type="OrthoDB" id="416786at2759"/>
<evidence type="ECO:0000256" key="4">
    <source>
        <dbReference type="ARBA" id="ARBA00022598"/>
    </source>
</evidence>